<keyword evidence="1 4" id="KW-0808">Transferase</keyword>
<dbReference type="PANTHER" id="PTHR43420">
    <property type="entry name" value="ACETYLTRANSFERASE"/>
    <property type="match status" value="1"/>
</dbReference>
<dbReference type="SUPFAM" id="SSF55729">
    <property type="entry name" value="Acyl-CoA N-acyltransferases (Nat)"/>
    <property type="match status" value="1"/>
</dbReference>
<keyword evidence="5" id="KW-1185">Reference proteome</keyword>
<reference evidence="4 5" key="1">
    <citation type="submission" date="2019-12" db="EMBL/GenBank/DDBJ databases">
        <title>Draft genome sequences Bradyrhizobium cajani AMBPC1010, Bradyrhizobium pachyrhizi AMBPC1040 and Bradyrhizobium yuanmingense ALSPC3051, three plant growth promoting strains isolated from nodules of Cajanus cajan L. in Dominican Republic.</title>
        <authorList>
            <person name="Flores-Felix J.D."/>
            <person name="Araujo J."/>
            <person name="Diaz-Alcantara C."/>
            <person name="Gonzalez-Andres F."/>
            <person name="Velazquez E."/>
        </authorList>
    </citation>
    <scope>NUCLEOTIDE SEQUENCE [LARGE SCALE GENOMIC DNA]</scope>
    <source>
        <strain evidence="4 5">1040</strain>
    </source>
</reference>
<dbReference type="InterPro" id="IPR050680">
    <property type="entry name" value="YpeA/RimI_acetyltransf"/>
</dbReference>
<evidence type="ECO:0000313" key="4">
    <source>
        <dbReference type="EMBL" id="MVT70630.1"/>
    </source>
</evidence>
<comment type="caution">
    <text evidence="4">The sequence shown here is derived from an EMBL/GenBank/DDBJ whole genome shotgun (WGS) entry which is preliminary data.</text>
</comment>
<evidence type="ECO:0000313" key="5">
    <source>
        <dbReference type="Proteomes" id="UP000436468"/>
    </source>
</evidence>
<evidence type="ECO:0000259" key="3">
    <source>
        <dbReference type="PROSITE" id="PS51186"/>
    </source>
</evidence>
<dbReference type="CDD" id="cd04301">
    <property type="entry name" value="NAT_SF"/>
    <property type="match status" value="1"/>
</dbReference>
<gene>
    <name evidence="4" type="ORF">GPL21_36825</name>
</gene>
<evidence type="ECO:0000256" key="1">
    <source>
        <dbReference type="ARBA" id="ARBA00022679"/>
    </source>
</evidence>
<organism evidence="4 5">
    <name type="scientific">Bradyrhizobium pachyrhizi</name>
    <dbReference type="NCBI Taxonomy" id="280333"/>
    <lineage>
        <taxon>Bacteria</taxon>
        <taxon>Pseudomonadati</taxon>
        <taxon>Pseudomonadota</taxon>
        <taxon>Alphaproteobacteria</taxon>
        <taxon>Hyphomicrobiales</taxon>
        <taxon>Nitrobacteraceae</taxon>
        <taxon>Bradyrhizobium</taxon>
    </lineage>
</organism>
<feature type="domain" description="N-acetyltransferase" evidence="3">
    <location>
        <begin position="6"/>
        <end position="168"/>
    </location>
</feature>
<dbReference type="InterPro" id="IPR016181">
    <property type="entry name" value="Acyl_CoA_acyltransferase"/>
</dbReference>
<keyword evidence="2" id="KW-0012">Acyltransferase</keyword>
<dbReference type="InterPro" id="IPR000182">
    <property type="entry name" value="GNAT_dom"/>
</dbReference>
<name>A0A844T7K2_9BRAD</name>
<dbReference type="RefSeq" id="WP_157348441.1">
    <property type="nucleotide sequence ID" value="NZ_WQNF01000047.1"/>
</dbReference>
<dbReference type="GO" id="GO:0016747">
    <property type="term" value="F:acyltransferase activity, transferring groups other than amino-acyl groups"/>
    <property type="evidence" value="ECO:0007669"/>
    <property type="project" value="InterPro"/>
</dbReference>
<dbReference type="Pfam" id="PF00583">
    <property type="entry name" value="Acetyltransf_1"/>
    <property type="match status" value="1"/>
</dbReference>
<sequence>MNMPSIEIRRLAPADAGLYRDIRLEALRLSPEAFGSAYETESAHPVEWFAHRLEGDAVILGAFRRGELAGIVGFVAAEGPKRQHKGALVGMYVRREARRAGVGRLLVDAALELAAQSVELVQLVVVKGNEPACQLYQNAGFVEYGLERHALKIDGRYYDDILMARDLVARA</sequence>
<protein>
    <submittedName>
        <fullName evidence="4">GNAT family N-acetyltransferase</fullName>
    </submittedName>
</protein>
<proteinExistence type="predicted"/>
<dbReference type="Gene3D" id="3.40.630.30">
    <property type="match status" value="1"/>
</dbReference>
<dbReference type="Proteomes" id="UP000436468">
    <property type="component" value="Unassembled WGS sequence"/>
</dbReference>
<dbReference type="PROSITE" id="PS51186">
    <property type="entry name" value="GNAT"/>
    <property type="match status" value="1"/>
</dbReference>
<dbReference type="EMBL" id="WQNF01000047">
    <property type="protein sequence ID" value="MVT70630.1"/>
    <property type="molecule type" value="Genomic_DNA"/>
</dbReference>
<evidence type="ECO:0000256" key="2">
    <source>
        <dbReference type="ARBA" id="ARBA00023315"/>
    </source>
</evidence>
<accession>A0A844T7K2</accession>
<dbReference type="AlphaFoldDB" id="A0A844T7K2"/>